<dbReference type="Gene3D" id="1.20.120.550">
    <property type="entry name" value="Membrane associated eicosanoid/glutathione metabolism-like domain"/>
    <property type="match status" value="1"/>
</dbReference>
<dbReference type="EMBL" id="NIDN02000016">
    <property type="protein sequence ID" value="RLM00380.1"/>
    <property type="molecule type" value="Genomic_DNA"/>
</dbReference>
<dbReference type="OrthoDB" id="2122304at2759"/>
<dbReference type="SUPFAM" id="SSF161084">
    <property type="entry name" value="MAPEG domain-like"/>
    <property type="match status" value="1"/>
</dbReference>
<comment type="caution">
    <text evidence="6">The sequence shown here is derived from an EMBL/GenBank/DDBJ whole genome shotgun (WGS) entry which is preliminary data.</text>
</comment>
<evidence type="ECO:0000256" key="4">
    <source>
        <dbReference type="ARBA" id="ARBA00023136"/>
    </source>
</evidence>
<protein>
    <submittedName>
        <fullName evidence="6">Uncharacterized protein</fullName>
    </submittedName>
</protein>
<keyword evidence="3 5" id="KW-1133">Transmembrane helix</keyword>
<dbReference type="InterPro" id="IPR023352">
    <property type="entry name" value="MAPEG-like_dom_sf"/>
</dbReference>
<dbReference type="PANTHER" id="PTHR35371">
    <property type="entry name" value="INNER MEMBRANE PROTEIN"/>
    <property type="match status" value="1"/>
</dbReference>
<dbReference type="InterPro" id="IPR001129">
    <property type="entry name" value="Membr-assoc_MAPEG"/>
</dbReference>
<dbReference type="GO" id="GO:0016020">
    <property type="term" value="C:membrane"/>
    <property type="evidence" value="ECO:0007669"/>
    <property type="project" value="UniProtKB-SubCell"/>
</dbReference>
<evidence type="ECO:0000256" key="3">
    <source>
        <dbReference type="ARBA" id="ARBA00022989"/>
    </source>
</evidence>
<name>A0A229X3V0_9EURO</name>
<dbReference type="AlphaFoldDB" id="A0A229X3V0"/>
<dbReference type="PANTHER" id="PTHR35371:SF1">
    <property type="entry name" value="BLR7753 PROTEIN"/>
    <property type="match status" value="1"/>
</dbReference>
<dbReference type="Proteomes" id="UP000215289">
    <property type="component" value="Unassembled WGS sequence"/>
</dbReference>
<evidence type="ECO:0000256" key="1">
    <source>
        <dbReference type="ARBA" id="ARBA00004370"/>
    </source>
</evidence>
<organism evidence="6 7">
    <name type="scientific">Aspergillus turcosus</name>
    <dbReference type="NCBI Taxonomy" id="1245748"/>
    <lineage>
        <taxon>Eukaryota</taxon>
        <taxon>Fungi</taxon>
        <taxon>Dikarya</taxon>
        <taxon>Ascomycota</taxon>
        <taxon>Pezizomycotina</taxon>
        <taxon>Eurotiomycetes</taxon>
        <taxon>Eurotiomycetidae</taxon>
        <taxon>Eurotiales</taxon>
        <taxon>Aspergillaceae</taxon>
        <taxon>Aspergillus</taxon>
        <taxon>Aspergillus subgen. Fumigati</taxon>
    </lineage>
</organism>
<proteinExistence type="predicted"/>
<reference evidence="6 7" key="1">
    <citation type="submission" date="2018-08" db="EMBL/GenBank/DDBJ databases">
        <title>Draft genome sequences of two Aspergillus turcosus clinical strains isolated from bronchoalveolar lavage fluid: one azole-susceptible and the other azole-resistant.</title>
        <authorList>
            <person name="Parent-Michaud M."/>
            <person name="Dufresne P.J."/>
            <person name="Fournier E."/>
            <person name="Martineau C."/>
            <person name="Moreira S."/>
            <person name="Perkins V."/>
            <person name="De Repentigny L."/>
            <person name="Dufresne S.F."/>
        </authorList>
    </citation>
    <scope>NUCLEOTIDE SEQUENCE [LARGE SCALE GENOMIC DNA]</scope>
    <source>
        <strain evidence="6">HMR AF 1038</strain>
    </source>
</reference>
<sequence length="151" mass="16511">MSQTNYSIHSIAAAYAVGLFPHGYYYVKMMANAKEHATNIVPRENLSNLNGRLPAQIWQQLAKARGAHLNAMEGLPLFAAAMLAGNLAKLPSSDLNTLSLEYIGARLLYTALYMGAKSEAVSYLRTGVWAWSISIPIWGLIQAGRVLNKSE</sequence>
<keyword evidence="2 5" id="KW-0812">Transmembrane</keyword>
<keyword evidence="7" id="KW-1185">Reference proteome</keyword>
<accession>A0A229X3V0</accession>
<gene>
    <name evidence="6" type="ORF">CFD26_106768</name>
</gene>
<keyword evidence="4 5" id="KW-0472">Membrane</keyword>
<comment type="subcellular location">
    <subcellularLocation>
        <location evidence="1">Membrane</location>
    </subcellularLocation>
</comment>
<evidence type="ECO:0000256" key="2">
    <source>
        <dbReference type="ARBA" id="ARBA00022692"/>
    </source>
</evidence>
<evidence type="ECO:0000313" key="6">
    <source>
        <dbReference type="EMBL" id="RLM00380.1"/>
    </source>
</evidence>
<evidence type="ECO:0000313" key="7">
    <source>
        <dbReference type="Proteomes" id="UP000215289"/>
    </source>
</evidence>
<dbReference type="Pfam" id="PF01124">
    <property type="entry name" value="MAPEG"/>
    <property type="match status" value="1"/>
</dbReference>
<evidence type="ECO:0000256" key="5">
    <source>
        <dbReference type="SAM" id="Phobius"/>
    </source>
</evidence>
<feature type="transmembrane region" description="Helical" evidence="5">
    <location>
        <begin position="6"/>
        <end position="27"/>
    </location>
</feature>